<reference evidence="5 6" key="1">
    <citation type="submission" date="2017-09" db="EMBL/GenBank/DDBJ databases">
        <title>Depth-based differentiation of microbial function through sediment-hosted aquifers and enrichment of novel symbionts in the deep terrestrial subsurface.</title>
        <authorList>
            <person name="Probst A.J."/>
            <person name="Ladd B."/>
            <person name="Jarett J.K."/>
            <person name="Geller-Mcgrath D.E."/>
            <person name="Sieber C.M."/>
            <person name="Emerson J.B."/>
            <person name="Anantharaman K."/>
            <person name="Thomas B.C."/>
            <person name="Malmstrom R."/>
            <person name="Stieglmeier M."/>
            <person name="Klingl A."/>
            <person name="Woyke T."/>
            <person name="Ryan C.M."/>
            <person name="Banfield J.F."/>
        </authorList>
    </citation>
    <scope>NUCLEOTIDE SEQUENCE [LARGE SCALE GENOMIC DNA]</scope>
    <source>
        <strain evidence="5">CG23_combo_of_CG06-09_8_20_14_all_38_19</strain>
    </source>
</reference>
<dbReference type="GO" id="GO:0017108">
    <property type="term" value="F:5'-flap endonuclease activity"/>
    <property type="evidence" value="ECO:0007669"/>
    <property type="project" value="InterPro"/>
</dbReference>
<dbReference type="SMART" id="SM00475">
    <property type="entry name" value="53EXOc"/>
    <property type="match status" value="1"/>
</dbReference>
<dbReference type="CDD" id="cd09898">
    <property type="entry name" value="H3TH_53EXO"/>
    <property type="match status" value="1"/>
</dbReference>
<dbReference type="Gene3D" id="1.10.150.20">
    <property type="entry name" value="5' to 3' exonuclease, C-terminal subdomain"/>
    <property type="match status" value="1"/>
</dbReference>
<gene>
    <name evidence="5" type="ORF">COX36_03735</name>
</gene>
<dbReference type="FunFam" id="1.10.150.20:FF:000003">
    <property type="entry name" value="DNA polymerase I"/>
    <property type="match status" value="1"/>
</dbReference>
<feature type="domain" description="5'-3' exonuclease" evidence="4">
    <location>
        <begin position="8"/>
        <end position="279"/>
    </location>
</feature>
<dbReference type="InterPro" id="IPR020045">
    <property type="entry name" value="DNA_polI_H3TH"/>
</dbReference>
<dbReference type="AlphaFoldDB" id="A0A2G9YW00"/>
<evidence type="ECO:0000256" key="1">
    <source>
        <dbReference type="ARBA" id="ARBA00022722"/>
    </source>
</evidence>
<dbReference type="InterPro" id="IPR002421">
    <property type="entry name" value="5-3_exonuclease"/>
</dbReference>
<accession>A0A2G9YW00</accession>
<dbReference type="GO" id="GO:0008409">
    <property type="term" value="F:5'-3' exonuclease activity"/>
    <property type="evidence" value="ECO:0007669"/>
    <property type="project" value="InterPro"/>
</dbReference>
<proteinExistence type="predicted"/>
<name>A0A2G9YW00_9BACT</name>
<dbReference type="InterPro" id="IPR038969">
    <property type="entry name" value="FEN"/>
</dbReference>
<keyword evidence="3" id="KW-0238">DNA-binding</keyword>
<dbReference type="PANTHER" id="PTHR42646">
    <property type="entry name" value="FLAP ENDONUCLEASE XNI"/>
    <property type="match status" value="1"/>
</dbReference>
<dbReference type="Pfam" id="PF01367">
    <property type="entry name" value="5_3_exonuc"/>
    <property type="match status" value="1"/>
</dbReference>
<organism evidence="5 6">
    <name type="scientific">Candidatus Nealsonbacteria bacterium CG23_combo_of_CG06-09_8_20_14_all_38_19</name>
    <dbReference type="NCBI Taxonomy" id="1974721"/>
    <lineage>
        <taxon>Bacteria</taxon>
        <taxon>Candidatus Nealsoniibacteriota</taxon>
    </lineage>
</organism>
<evidence type="ECO:0000259" key="4">
    <source>
        <dbReference type="SMART" id="SM00475"/>
    </source>
</evidence>
<dbReference type="SMART" id="SM00279">
    <property type="entry name" value="HhH2"/>
    <property type="match status" value="1"/>
</dbReference>
<sequence>MIQEEHLKKERLIVIDSNSIIHRAFHALPPLTTKSGELINAVYGFLLVFFKVIRELHPDHIVACFDFPGRNFRHEQFKEYKAKRPKTPEDLCTQIALVKDIIEKFNVVILEKEGFEADDLIGTVVNLVQGDKEKRVEVFILSSDNDVLQLVNPSTKVYSLKKGVKDTIIYDEKGVEEKYQGLRPDQLIDYKALRGDPSDNIPGVKGIGEKGAIDLIKTFVSIENLYKELEEGSVKVQALKPRIKEILAQQKKQAFFSKMLVTIKKDVPIDLTLEQCRWKGYNREKVINLFKDLGFLSLIERLP</sequence>
<dbReference type="GO" id="GO:0033567">
    <property type="term" value="P:DNA replication, Okazaki fragment processing"/>
    <property type="evidence" value="ECO:0007669"/>
    <property type="project" value="InterPro"/>
</dbReference>
<dbReference type="SUPFAM" id="SSF88723">
    <property type="entry name" value="PIN domain-like"/>
    <property type="match status" value="1"/>
</dbReference>
<dbReference type="InterPro" id="IPR029060">
    <property type="entry name" value="PIN-like_dom_sf"/>
</dbReference>
<dbReference type="PANTHER" id="PTHR42646:SF2">
    <property type="entry name" value="5'-3' EXONUCLEASE FAMILY PROTEIN"/>
    <property type="match status" value="1"/>
</dbReference>
<dbReference type="CDD" id="cd09859">
    <property type="entry name" value="PIN_53EXO"/>
    <property type="match status" value="1"/>
</dbReference>
<dbReference type="InterPro" id="IPR008918">
    <property type="entry name" value="HhH2"/>
</dbReference>
<dbReference type="Pfam" id="PF02739">
    <property type="entry name" value="5_3_exonuc_N"/>
    <property type="match status" value="1"/>
</dbReference>
<protein>
    <recommendedName>
        <fullName evidence="4">5'-3' exonuclease domain-containing protein</fullName>
    </recommendedName>
</protein>
<dbReference type="Proteomes" id="UP000230273">
    <property type="component" value="Unassembled WGS sequence"/>
</dbReference>
<keyword evidence="1" id="KW-0540">Nuclease</keyword>
<dbReference type="Gene3D" id="3.40.50.1010">
    <property type="entry name" value="5'-nuclease"/>
    <property type="match status" value="1"/>
</dbReference>
<evidence type="ECO:0000313" key="5">
    <source>
        <dbReference type="EMBL" id="PIP23382.1"/>
    </source>
</evidence>
<evidence type="ECO:0000256" key="3">
    <source>
        <dbReference type="ARBA" id="ARBA00023125"/>
    </source>
</evidence>
<keyword evidence="2" id="KW-0378">Hydrolase</keyword>
<dbReference type="EMBL" id="PCRP01000059">
    <property type="protein sequence ID" value="PIP23382.1"/>
    <property type="molecule type" value="Genomic_DNA"/>
</dbReference>
<dbReference type="InterPro" id="IPR036279">
    <property type="entry name" value="5-3_exonuclease_C_sf"/>
</dbReference>
<dbReference type="GO" id="GO:0003677">
    <property type="term" value="F:DNA binding"/>
    <property type="evidence" value="ECO:0007669"/>
    <property type="project" value="UniProtKB-KW"/>
</dbReference>
<dbReference type="SUPFAM" id="SSF47807">
    <property type="entry name" value="5' to 3' exonuclease, C-terminal subdomain"/>
    <property type="match status" value="1"/>
</dbReference>
<dbReference type="InterPro" id="IPR020046">
    <property type="entry name" value="5-3_exonucl_a-hlix_arch_N"/>
</dbReference>
<evidence type="ECO:0000256" key="2">
    <source>
        <dbReference type="ARBA" id="ARBA00022801"/>
    </source>
</evidence>
<comment type="caution">
    <text evidence="5">The sequence shown here is derived from an EMBL/GenBank/DDBJ whole genome shotgun (WGS) entry which is preliminary data.</text>
</comment>
<evidence type="ECO:0000313" key="6">
    <source>
        <dbReference type="Proteomes" id="UP000230273"/>
    </source>
</evidence>